<accession>A0A2P5AK61</accession>
<feature type="domain" description="3-oxo-5-alpha-steroid 4-dehydrogenase C-terminal" evidence="5">
    <location>
        <begin position="73"/>
        <end position="108"/>
    </location>
</feature>
<dbReference type="EMBL" id="JXTB01000549">
    <property type="protein sequence ID" value="PON36927.1"/>
    <property type="molecule type" value="Genomic_DNA"/>
</dbReference>
<proteinExistence type="predicted"/>
<dbReference type="InterPro" id="IPR001104">
    <property type="entry name" value="3-oxo-5_a-steroid_4-DH_C"/>
</dbReference>
<evidence type="ECO:0000313" key="7">
    <source>
        <dbReference type="Proteomes" id="UP000237105"/>
    </source>
</evidence>
<keyword evidence="2" id="KW-0812">Transmembrane</keyword>
<dbReference type="GO" id="GO:0016020">
    <property type="term" value="C:membrane"/>
    <property type="evidence" value="ECO:0007669"/>
    <property type="project" value="UniProtKB-SubCell"/>
</dbReference>
<evidence type="ECO:0000256" key="3">
    <source>
        <dbReference type="ARBA" id="ARBA00022989"/>
    </source>
</evidence>
<protein>
    <submittedName>
        <fullName evidence="6">3-oxo-5-alpha-steroid 4-dehydrogenase, C-terminal</fullName>
    </submittedName>
</protein>
<keyword evidence="7" id="KW-1185">Reference proteome</keyword>
<keyword evidence="4" id="KW-0472">Membrane</keyword>
<evidence type="ECO:0000256" key="1">
    <source>
        <dbReference type="ARBA" id="ARBA00004141"/>
    </source>
</evidence>
<evidence type="ECO:0000256" key="4">
    <source>
        <dbReference type="ARBA" id="ARBA00023136"/>
    </source>
</evidence>
<name>A0A2P5AK61_PARAD</name>
<evidence type="ECO:0000313" key="6">
    <source>
        <dbReference type="EMBL" id="PON36927.1"/>
    </source>
</evidence>
<dbReference type="Pfam" id="PF02544">
    <property type="entry name" value="Steroid_dh"/>
    <property type="match status" value="1"/>
</dbReference>
<evidence type="ECO:0000259" key="5">
    <source>
        <dbReference type="Pfam" id="PF02544"/>
    </source>
</evidence>
<organism evidence="6 7">
    <name type="scientific">Parasponia andersonii</name>
    <name type="common">Sponia andersonii</name>
    <dbReference type="NCBI Taxonomy" id="3476"/>
    <lineage>
        <taxon>Eukaryota</taxon>
        <taxon>Viridiplantae</taxon>
        <taxon>Streptophyta</taxon>
        <taxon>Embryophyta</taxon>
        <taxon>Tracheophyta</taxon>
        <taxon>Spermatophyta</taxon>
        <taxon>Magnoliopsida</taxon>
        <taxon>eudicotyledons</taxon>
        <taxon>Gunneridae</taxon>
        <taxon>Pentapetalae</taxon>
        <taxon>rosids</taxon>
        <taxon>fabids</taxon>
        <taxon>Rosales</taxon>
        <taxon>Cannabaceae</taxon>
        <taxon>Parasponia</taxon>
    </lineage>
</organism>
<reference evidence="7" key="1">
    <citation type="submission" date="2016-06" db="EMBL/GenBank/DDBJ databases">
        <title>Parallel loss of symbiosis genes in relatives of nitrogen-fixing non-legume Parasponia.</title>
        <authorList>
            <person name="Van Velzen R."/>
            <person name="Holmer R."/>
            <person name="Bu F."/>
            <person name="Rutten L."/>
            <person name="Van Zeijl A."/>
            <person name="Liu W."/>
            <person name="Santuari L."/>
            <person name="Cao Q."/>
            <person name="Sharma T."/>
            <person name="Shen D."/>
            <person name="Roswanjaya Y."/>
            <person name="Wardhani T."/>
            <person name="Kalhor M.S."/>
            <person name="Jansen J."/>
            <person name="Van den Hoogen J."/>
            <person name="Gungor B."/>
            <person name="Hartog M."/>
            <person name="Hontelez J."/>
            <person name="Verver J."/>
            <person name="Yang W.-C."/>
            <person name="Schijlen E."/>
            <person name="Repin R."/>
            <person name="Schilthuizen M."/>
            <person name="Schranz E."/>
            <person name="Heidstra R."/>
            <person name="Miyata K."/>
            <person name="Fedorova E."/>
            <person name="Kohlen W."/>
            <person name="Bisseling T."/>
            <person name="Smit S."/>
            <person name="Geurts R."/>
        </authorList>
    </citation>
    <scope>NUCLEOTIDE SEQUENCE [LARGE SCALE GENOMIC DNA]</scope>
    <source>
        <strain evidence="7">cv. WU1-14</strain>
    </source>
</reference>
<dbReference type="GO" id="GO:0006629">
    <property type="term" value="P:lipid metabolic process"/>
    <property type="evidence" value="ECO:0007669"/>
    <property type="project" value="InterPro"/>
</dbReference>
<sequence>MAIVFNLLRSISHYIDYSKDDSGDECEFRLGSSPVEGRGRRRVQGALRRLGVCGVVGLGLDSVDLGQTELLLLAACANLVPRIPVTHKWYMEKSGKDYPKTRKAIILILYWIFFRTF</sequence>
<comment type="caution">
    <text evidence="6">The sequence shown here is derived from an EMBL/GenBank/DDBJ whole genome shotgun (WGS) entry which is preliminary data.</text>
</comment>
<keyword evidence="3" id="KW-1133">Transmembrane helix</keyword>
<evidence type="ECO:0000256" key="2">
    <source>
        <dbReference type="ARBA" id="ARBA00022692"/>
    </source>
</evidence>
<dbReference type="AlphaFoldDB" id="A0A2P5AK61"/>
<gene>
    <name evidence="6" type="ORF">PanWU01x14_324800</name>
</gene>
<dbReference type="GO" id="GO:0016627">
    <property type="term" value="F:oxidoreductase activity, acting on the CH-CH group of donors"/>
    <property type="evidence" value="ECO:0007669"/>
    <property type="project" value="InterPro"/>
</dbReference>
<comment type="subcellular location">
    <subcellularLocation>
        <location evidence="1">Membrane</location>
        <topology evidence="1">Multi-pass membrane protein</topology>
    </subcellularLocation>
</comment>
<dbReference type="Proteomes" id="UP000237105">
    <property type="component" value="Unassembled WGS sequence"/>
</dbReference>